<dbReference type="InterPro" id="IPR027417">
    <property type="entry name" value="P-loop_NTPase"/>
</dbReference>
<dbReference type="OrthoDB" id="202874at2157"/>
<name>A0A1G9B9B7_9EURY</name>
<evidence type="ECO:0000313" key="1">
    <source>
        <dbReference type="EMBL" id="SDK36097.1"/>
    </source>
</evidence>
<dbReference type="AlphaFoldDB" id="A0A1G9B9B7"/>
<accession>A0A1G9B9B7</accession>
<organism evidence="1 2">
    <name type="scientific">Natronorubrum texcoconense</name>
    <dbReference type="NCBI Taxonomy" id="1095776"/>
    <lineage>
        <taxon>Archaea</taxon>
        <taxon>Methanobacteriati</taxon>
        <taxon>Methanobacteriota</taxon>
        <taxon>Stenosarchaea group</taxon>
        <taxon>Halobacteria</taxon>
        <taxon>Halobacteriales</taxon>
        <taxon>Natrialbaceae</taxon>
        <taxon>Natronorubrum</taxon>
    </lineage>
</organism>
<gene>
    <name evidence="1" type="ORF">SAMN04515672_2876</name>
</gene>
<keyword evidence="2" id="KW-1185">Reference proteome</keyword>
<proteinExistence type="predicted"/>
<dbReference type="RefSeq" id="WP_139171306.1">
    <property type="nucleotide sequence ID" value="NZ_FNFE01000004.1"/>
</dbReference>
<protein>
    <submittedName>
        <fullName evidence="1">Broad-specificity NMP kinase</fullName>
    </submittedName>
</protein>
<keyword evidence="1" id="KW-0418">Kinase</keyword>
<sequence>MFDECPGCGAVHLDMTVDSTASVIVCPECGHEQSIHREPLLMVTGAGGTGKSAVLRELRGVRDDVVVLDSDVVWKDEFWDDIEWYVQTWLRLCRDVAQSKRPPVLFGAGTGVPASIEAHPQHECFSAIHYLVLVCDDDEQERRLKARAPGRHPGEFDMDQSDIDDQIEFNQWFKDAANDEDFTLVDTTTATIDETVARVDEWISAHVTDDTV</sequence>
<dbReference type="Gene3D" id="3.40.50.300">
    <property type="entry name" value="P-loop containing nucleotide triphosphate hydrolases"/>
    <property type="match status" value="1"/>
</dbReference>
<dbReference type="GO" id="GO:0016301">
    <property type="term" value="F:kinase activity"/>
    <property type="evidence" value="ECO:0007669"/>
    <property type="project" value="UniProtKB-KW"/>
</dbReference>
<dbReference type="EMBL" id="FNFE01000004">
    <property type="protein sequence ID" value="SDK36097.1"/>
    <property type="molecule type" value="Genomic_DNA"/>
</dbReference>
<keyword evidence="1" id="KW-0808">Transferase</keyword>
<reference evidence="2" key="1">
    <citation type="submission" date="2016-10" db="EMBL/GenBank/DDBJ databases">
        <authorList>
            <person name="Varghese N."/>
            <person name="Submissions S."/>
        </authorList>
    </citation>
    <scope>NUCLEOTIDE SEQUENCE [LARGE SCALE GENOMIC DNA]</scope>
    <source>
        <strain evidence="2">B4,CECT 8067,JCM 17497</strain>
    </source>
</reference>
<dbReference type="SUPFAM" id="SSF52540">
    <property type="entry name" value="P-loop containing nucleoside triphosphate hydrolases"/>
    <property type="match status" value="1"/>
</dbReference>
<evidence type="ECO:0000313" key="2">
    <source>
        <dbReference type="Proteomes" id="UP000198882"/>
    </source>
</evidence>
<dbReference type="Proteomes" id="UP000198882">
    <property type="component" value="Unassembled WGS sequence"/>
</dbReference>